<name>A0A7V5UEX3_CALAY</name>
<evidence type="ECO:0000313" key="1">
    <source>
        <dbReference type="EMBL" id="HHJ52785.1"/>
    </source>
</evidence>
<dbReference type="EMBL" id="DROD01000429">
    <property type="protein sequence ID" value="HHJ52785.1"/>
    <property type="molecule type" value="Genomic_DNA"/>
</dbReference>
<protein>
    <submittedName>
        <fullName evidence="1">Uncharacterized protein</fullName>
    </submittedName>
</protein>
<gene>
    <name evidence="1" type="ORF">ENJ89_06280</name>
</gene>
<reference evidence="1" key="1">
    <citation type="journal article" date="2020" name="mSystems">
        <title>Genome- and Community-Level Interaction Insights into Carbon Utilization and Element Cycling Functions of Hydrothermarchaeota in Hydrothermal Sediment.</title>
        <authorList>
            <person name="Zhou Z."/>
            <person name="Liu Y."/>
            <person name="Xu W."/>
            <person name="Pan J."/>
            <person name="Luo Z.H."/>
            <person name="Li M."/>
        </authorList>
    </citation>
    <scope>NUCLEOTIDE SEQUENCE [LARGE SCALE GENOMIC DNA]</scope>
    <source>
        <strain evidence="1">HyVt-527</strain>
    </source>
</reference>
<proteinExistence type="predicted"/>
<comment type="caution">
    <text evidence="1">The sequence shown here is derived from an EMBL/GenBank/DDBJ whole genome shotgun (WGS) entry which is preliminary data.</text>
</comment>
<accession>A0A7V5UEX3</accession>
<sequence>MRYVVQGTWIHPALLDVDSTGTVVLRLYDPCCPDSADSVVSALTETEMNRLTHRMAGFDRFSPHYQPTRYVIDGTYQMIIRFYKQSSDTVTVYQRADCVLPEDLEALLDLLENLRIKLTALL</sequence>
<dbReference type="AlphaFoldDB" id="A0A7V5UEX3"/>
<organism evidence="1">
    <name type="scientific">Caldithrix abyssi</name>
    <dbReference type="NCBI Taxonomy" id="187145"/>
    <lineage>
        <taxon>Bacteria</taxon>
        <taxon>Pseudomonadati</taxon>
        <taxon>Calditrichota</taxon>
        <taxon>Calditrichia</taxon>
        <taxon>Calditrichales</taxon>
        <taxon>Calditrichaceae</taxon>
        <taxon>Caldithrix</taxon>
    </lineage>
</organism>
<dbReference type="Proteomes" id="UP000886124">
    <property type="component" value="Unassembled WGS sequence"/>
</dbReference>